<dbReference type="GO" id="GO:0070772">
    <property type="term" value="C:PAS complex"/>
    <property type="evidence" value="ECO:0007669"/>
    <property type="project" value="TreeGrafter"/>
</dbReference>
<dbReference type="GO" id="GO:0000011">
    <property type="term" value="P:vacuole inheritance"/>
    <property type="evidence" value="ECO:0007669"/>
    <property type="project" value="TreeGrafter"/>
</dbReference>
<dbReference type="GO" id="GO:0000329">
    <property type="term" value="C:fungal-type vacuole membrane"/>
    <property type="evidence" value="ECO:0007669"/>
    <property type="project" value="TreeGrafter"/>
</dbReference>
<feature type="compositionally biased region" description="Low complexity" evidence="1">
    <location>
        <begin position="63"/>
        <end position="77"/>
    </location>
</feature>
<evidence type="ECO:0000256" key="2">
    <source>
        <dbReference type="SAM" id="Phobius"/>
    </source>
</evidence>
<dbReference type="Proteomes" id="UP000249363">
    <property type="component" value="Unassembled WGS sequence"/>
</dbReference>
<dbReference type="EMBL" id="MIKG01000014">
    <property type="protein sequence ID" value="RAO71170.1"/>
    <property type="molecule type" value="Genomic_DNA"/>
</dbReference>
<dbReference type="GO" id="GO:1903778">
    <property type="term" value="P:protein localization to vacuolar membrane"/>
    <property type="evidence" value="ECO:0007669"/>
    <property type="project" value="TreeGrafter"/>
</dbReference>
<dbReference type="PANTHER" id="PTHR28258">
    <property type="entry name" value="VACUOLAR SEGREGATION PROTEIN 7"/>
    <property type="match status" value="1"/>
</dbReference>
<evidence type="ECO:0000256" key="1">
    <source>
        <dbReference type="SAM" id="MobiDB-lite"/>
    </source>
</evidence>
<dbReference type="STRING" id="1196081.A0A364L5R9"/>
<evidence type="ECO:0000313" key="3">
    <source>
        <dbReference type="EMBL" id="RAO71170.1"/>
    </source>
</evidence>
<organism evidence="3 4">
    <name type="scientific">Talaromyces amestolkiae</name>
    <dbReference type="NCBI Taxonomy" id="1196081"/>
    <lineage>
        <taxon>Eukaryota</taxon>
        <taxon>Fungi</taxon>
        <taxon>Dikarya</taxon>
        <taxon>Ascomycota</taxon>
        <taxon>Pezizomycotina</taxon>
        <taxon>Eurotiomycetes</taxon>
        <taxon>Eurotiomycetidae</taxon>
        <taxon>Eurotiales</taxon>
        <taxon>Trichocomaceae</taxon>
        <taxon>Talaromyces</taxon>
        <taxon>Talaromyces sect. Talaromyces</taxon>
    </lineage>
</organism>
<keyword evidence="2" id="KW-1133">Transmembrane helix</keyword>
<dbReference type="InterPro" id="IPR024260">
    <property type="entry name" value="Vac7"/>
</dbReference>
<feature type="compositionally biased region" description="Polar residues" evidence="1">
    <location>
        <begin position="78"/>
        <end position="115"/>
    </location>
</feature>
<dbReference type="AlphaFoldDB" id="A0A364L5R9"/>
<feature type="compositionally biased region" description="Acidic residues" evidence="1">
    <location>
        <begin position="880"/>
        <end position="892"/>
    </location>
</feature>
<dbReference type="PANTHER" id="PTHR28258:SF1">
    <property type="entry name" value="VACUOLAR SEGREGATION PROTEIN 7"/>
    <property type="match status" value="1"/>
</dbReference>
<evidence type="ECO:0000313" key="4">
    <source>
        <dbReference type="Proteomes" id="UP000249363"/>
    </source>
</evidence>
<feature type="region of interest" description="Disordered" evidence="1">
    <location>
        <begin position="880"/>
        <end position="907"/>
    </location>
</feature>
<name>A0A364L5R9_TALAM</name>
<feature type="compositionally biased region" description="Low complexity" evidence="1">
    <location>
        <begin position="116"/>
        <end position="138"/>
    </location>
</feature>
<feature type="compositionally biased region" description="Acidic residues" evidence="1">
    <location>
        <begin position="589"/>
        <end position="600"/>
    </location>
</feature>
<dbReference type="Pfam" id="PF12751">
    <property type="entry name" value="Vac7"/>
    <property type="match status" value="1"/>
</dbReference>
<evidence type="ECO:0008006" key="5">
    <source>
        <dbReference type="Google" id="ProtNLM"/>
    </source>
</evidence>
<feature type="compositionally biased region" description="Low complexity" evidence="1">
    <location>
        <begin position="538"/>
        <end position="552"/>
    </location>
</feature>
<reference evidence="3 4" key="1">
    <citation type="journal article" date="2017" name="Biotechnol. Biofuels">
        <title>Differential beta-glucosidase expression as a function of carbon source availability in Talaromyces amestolkiae: a genomic and proteomic approach.</title>
        <authorList>
            <person name="de Eugenio L.I."/>
            <person name="Mendez-Liter J.A."/>
            <person name="Nieto-Dominguez M."/>
            <person name="Alonso L."/>
            <person name="Gil-Munoz J."/>
            <person name="Barriuso J."/>
            <person name="Prieto A."/>
            <person name="Martinez M.J."/>
        </authorList>
    </citation>
    <scope>NUCLEOTIDE SEQUENCE [LARGE SCALE GENOMIC DNA]</scope>
    <source>
        <strain evidence="3 4">CIB</strain>
    </source>
</reference>
<sequence>MPSNEASTPANRPAQRSSSRASPSSGTGRRSPALDGDTKSQNQPPRLTGPAISLVPRLPTPRSLSASASGNNSTNSSRETSPVRLTSRVVSNNHQPAPNRSVSRTKNSNSPSPSRGASGTGPASTPTTTVSSTLSPAAVQKAFAQLGKPELQHPAPADKNLDVSDPDRSSMPPPRTSRRRSSITNGSRSPSLNSTTPKHSETTTESLANISTKRSSVSPEEGRVSPVKAVYDDSEISARRPSGRGTGQPGTVLETVQESSVPSTPVSMPANSITEDVPFKTTDAIQQAVESGSESGGNKSSGSKEEKRRSSITTRPTGAILPQRSFTSLNSGRGKTSDGSVRNMIVETETVTSIPQVAVGVGAGERGSSARNDQGGTIRMKPSVETIRPKKEKKRTTRKPANPPGTASSKADIFEAKVASAIDDADVSDSDETFVYESNPPEPLPNRHRYHSRTPSATSMASQAEQFASRTRLAGGGGSGVSVKRSMKFTNNHNNNLDGDLVDMDQRSVSGRGETNGHSGRHHHIGRHGRGGAYPSIFDSDSPFPQSQQQPRSPRHYISNGFRQGRRNNTPRSHPNYRTIGGPKSMSDEYGDDFDADGADDERTPLVSSNRLSRNRNGRRPGSASMRQMEYLEHRQRNCFSRYGGCVIASFLILILIGGAATFLAALLRPLLDVQVTKLSNVLASEQEIILDVHVSAVNPNIFPISISNIDVDIFAKSRYVGSDKFWRDHGPHSPDFPRVERSNLRARLAQLVRLPYSSDSEVSTSDLHTMDGIDHGTDPIPFPDDPASDAQTMLLGRVFVFDSPVILDPSPWRRYPSESVGEIRLPKPGNKTEEGGTERWERVLQHPFELIVRGVLKYSLPLTSGERSASISARIQVLPDEDGDDDGEGGGEDNNGGIPSLPTNETVRINLKEHVRTSDADEGYILVSRAFSS</sequence>
<dbReference type="SUPFAM" id="SSF117070">
    <property type="entry name" value="LEA14-like"/>
    <property type="match status" value="1"/>
</dbReference>
<gene>
    <name evidence="3" type="ORF">BHQ10_007182</name>
</gene>
<dbReference type="GeneID" id="63796398"/>
<feature type="region of interest" description="Disordered" evidence="1">
    <location>
        <begin position="357"/>
        <end position="412"/>
    </location>
</feature>
<feature type="compositionally biased region" description="Polar residues" evidence="1">
    <location>
        <begin position="254"/>
        <end position="274"/>
    </location>
</feature>
<feature type="compositionally biased region" description="Low complexity" evidence="1">
    <location>
        <begin position="9"/>
        <end position="33"/>
    </location>
</feature>
<feature type="compositionally biased region" description="Polar residues" evidence="1">
    <location>
        <begin position="488"/>
        <end position="497"/>
    </location>
</feature>
<feature type="compositionally biased region" description="Polar residues" evidence="1">
    <location>
        <begin position="190"/>
        <end position="218"/>
    </location>
</feature>
<accession>A0A364L5R9</accession>
<feature type="region of interest" description="Disordered" evidence="1">
    <location>
        <begin position="429"/>
        <end position="625"/>
    </location>
</feature>
<feature type="compositionally biased region" description="Low complexity" evidence="1">
    <location>
        <begin position="290"/>
        <end position="301"/>
    </location>
</feature>
<feature type="compositionally biased region" description="Basic residues" evidence="1">
    <location>
        <begin position="519"/>
        <end position="530"/>
    </location>
</feature>
<feature type="compositionally biased region" description="Polar residues" evidence="1">
    <location>
        <begin position="324"/>
        <end position="340"/>
    </location>
</feature>
<keyword evidence="4" id="KW-1185">Reference proteome</keyword>
<comment type="caution">
    <text evidence="3">The sequence shown here is derived from an EMBL/GenBank/DDBJ whole genome shotgun (WGS) entry which is preliminary data.</text>
</comment>
<feature type="transmembrane region" description="Helical" evidence="2">
    <location>
        <begin position="647"/>
        <end position="668"/>
    </location>
</feature>
<feature type="compositionally biased region" description="Basic and acidic residues" evidence="1">
    <location>
        <begin position="159"/>
        <end position="168"/>
    </location>
</feature>
<feature type="region of interest" description="Disordered" evidence="1">
    <location>
        <begin position="1"/>
        <end position="344"/>
    </location>
</feature>
<dbReference type="RefSeq" id="XP_040735686.1">
    <property type="nucleotide sequence ID" value="XM_040879850.1"/>
</dbReference>
<dbReference type="GO" id="GO:0010513">
    <property type="term" value="P:positive regulation of phosphatidylinositol biosynthetic process"/>
    <property type="evidence" value="ECO:0007669"/>
    <property type="project" value="TreeGrafter"/>
</dbReference>
<keyword evidence="2" id="KW-0812">Transmembrane</keyword>
<proteinExistence type="predicted"/>
<keyword evidence="2" id="KW-0472">Membrane</keyword>
<protein>
    <recommendedName>
        <fullName evidence="5">Vacuolar segregation subunit 7</fullName>
    </recommendedName>
</protein>
<dbReference type="OrthoDB" id="1204at2759"/>
<feature type="compositionally biased region" description="Polar residues" evidence="1">
    <location>
        <begin position="453"/>
        <end position="469"/>
    </location>
</feature>